<feature type="domain" description="Conserved Oligomeric Golgi complex subunit 6 C-terminal" evidence="13">
    <location>
        <begin position="184"/>
        <end position="629"/>
    </location>
</feature>
<dbReference type="SMART" id="SM01087">
    <property type="entry name" value="COG6"/>
    <property type="match status" value="1"/>
</dbReference>
<evidence type="ECO:0000313" key="14">
    <source>
        <dbReference type="EMBL" id="TKR72606.1"/>
    </source>
</evidence>
<evidence type="ECO:0000256" key="2">
    <source>
        <dbReference type="ARBA" id="ARBA00004395"/>
    </source>
</evidence>
<name>A0A4U5MSB5_STECR</name>
<dbReference type="GO" id="GO:0000139">
    <property type="term" value="C:Golgi membrane"/>
    <property type="evidence" value="ECO:0007669"/>
    <property type="project" value="UniProtKB-SubCell"/>
</dbReference>
<dbReference type="STRING" id="34508.A0A4U5MSB5"/>
<keyword evidence="15" id="KW-1185">Reference proteome</keyword>
<dbReference type="Pfam" id="PF06419">
    <property type="entry name" value="COG6_N"/>
    <property type="match status" value="1"/>
</dbReference>
<accession>A0A4U5MSB5</accession>
<evidence type="ECO:0000313" key="15">
    <source>
        <dbReference type="Proteomes" id="UP000298663"/>
    </source>
</evidence>
<organism evidence="14 15">
    <name type="scientific">Steinernema carpocapsae</name>
    <name type="common">Entomopathogenic nematode</name>
    <dbReference type="NCBI Taxonomy" id="34508"/>
    <lineage>
        <taxon>Eukaryota</taxon>
        <taxon>Metazoa</taxon>
        <taxon>Ecdysozoa</taxon>
        <taxon>Nematoda</taxon>
        <taxon>Chromadorea</taxon>
        <taxon>Rhabditida</taxon>
        <taxon>Tylenchina</taxon>
        <taxon>Panagrolaimomorpha</taxon>
        <taxon>Strongyloidoidea</taxon>
        <taxon>Steinernematidae</taxon>
        <taxon>Steinernema</taxon>
    </lineage>
</organism>
<keyword evidence="9 11" id="KW-0472">Membrane</keyword>
<dbReference type="InterPro" id="IPR048369">
    <property type="entry name" value="COG6_C"/>
</dbReference>
<dbReference type="PANTHER" id="PTHR21506">
    <property type="entry name" value="COMPONENT OF OLIGOMERIC GOLGI COMPLEX 6"/>
    <property type="match status" value="1"/>
</dbReference>
<dbReference type="PANTHER" id="PTHR21506:SF0">
    <property type="entry name" value="CONSERVED OLIGOMERIC GOLGI COMPLEX SUBUNIT 6"/>
    <property type="match status" value="1"/>
</dbReference>
<evidence type="ECO:0000256" key="5">
    <source>
        <dbReference type="ARBA" id="ARBA00020973"/>
    </source>
</evidence>
<comment type="function">
    <text evidence="1 11">Required for normal Golgi function.</text>
</comment>
<evidence type="ECO:0000256" key="10">
    <source>
        <dbReference type="ARBA" id="ARBA00031348"/>
    </source>
</evidence>
<dbReference type="AlphaFoldDB" id="A0A4U5MSB5"/>
<dbReference type="InterPro" id="IPR048368">
    <property type="entry name" value="COG6_N"/>
</dbReference>
<gene>
    <name evidence="14" type="ORF">L596_020025</name>
</gene>
<keyword evidence="8 11" id="KW-0333">Golgi apparatus</keyword>
<evidence type="ECO:0000256" key="8">
    <source>
        <dbReference type="ARBA" id="ARBA00023034"/>
    </source>
</evidence>
<comment type="subcellular location">
    <subcellularLocation>
        <location evidence="2 11">Golgi apparatus membrane</location>
        <topology evidence="2 11">Peripheral membrane protein</topology>
    </subcellularLocation>
</comment>
<keyword evidence="6 11" id="KW-0813">Transport</keyword>
<protein>
    <recommendedName>
        <fullName evidence="5 11">Conserved oligomeric Golgi complex subunit 6</fullName>
        <shortName evidence="11">COG complex subunit 6</shortName>
    </recommendedName>
    <alternativeName>
        <fullName evidence="10 11">Component of oligomeric Golgi complex 6</fullName>
    </alternativeName>
</protein>
<evidence type="ECO:0000259" key="12">
    <source>
        <dbReference type="Pfam" id="PF06419"/>
    </source>
</evidence>
<comment type="subunit">
    <text evidence="4">Component of the conserved oligomeric Golgi complex which is composed of eight different subunits and is required for normal Golgi morphology and localization.</text>
</comment>
<dbReference type="GO" id="GO:0017119">
    <property type="term" value="C:Golgi transport complex"/>
    <property type="evidence" value="ECO:0007669"/>
    <property type="project" value="UniProtKB-UniRule"/>
</dbReference>
<evidence type="ECO:0000256" key="9">
    <source>
        <dbReference type="ARBA" id="ARBA00023136"/>
    </source>
</evidence>
<reference evidence="14 15" key="2">
    <citation type="journal article" date="2019" name="G3 (Bethesda)">
        <title>Hybrid Assembly of the Genome of the Entomopathogenic Nematode Steinernema carpocapsae Identifies the X-Chromosome.</title>
        <authorList>
            <person name="Serra L."/>
            <person name="Macchietto M."/>
            <person name="Macias-Munoz A."/>
            <person name="McGill C.J."/>
            <person name="Rodriguez I.M."/>
            <person name="Rodriguez B."/>
            <person name="Murad R."/>
            <person name="Mortazavi A."/>
        </authorList>
    </citation>
    <scope>NUCLEOTIDE SEQUENCE [LARGE SCALE GENOMIC DNA]</scope>
    <source>
        <strain evidence="14 15">ALL</strain>
    </source>
</reference>
<keyword evidence="7 11" id="KW-0653">Protein transport</keyword>
<evidence type="ECO:0000256" key="1">
    <source>
        <dbReference type="ARBA" id="ARBA00003627"/>
    </source>
</evidence>
<evidence type="ECO:0000256" key="3">
    <source>
        <dbReference type="ARBA" id="ARBA00011023"/>
    </source>
</evidence>
<dbReference type="EMBL" id="AZBU02000006">
    <property type="protein sequence ID" value="TKR72606.1"/>
    <property type="molecule type" value="Genomic_DNA"/>
</dbReference>
<evidence type="ECO:0000256" key="7">
    <source>
        <dbReference type="ARBA" id="ARBA00022927"/>
    </source>
</evidence>
<evidence type="ECO:0000256" key="11">
    <source>
        <dbReference type="RuleBase" id="RU365075"/>
    </source>
</evidence>
<dbReference type="GO" id="GO:0015031">
    <property type="term" value="P:protein transport"/>
    <property type="evidence" value="ECO:0007669"/>
    <property type="project" value="UniProtKB-KW"/>
</dbReference>
<dbReference type="Pfam" id="PF20653">
    <property type="entry name" value="COG6_C"/>
    <property type="match status" value="1"/>
</dbReference>
<evidence type="ECO:0000259" key="13">
    <source>
        <dbReference type="Pfam" id="PF20653"/>
    </source>
</evidence>
<comment type="caution">
    <text evidence="14">The sequence shown here is derived from an EMBL/GenBank/DDBJ whole genome shotgun (WGS) entry which is preliminary data.</text>
</comment>
<dbReference type="Proteomes" id="UP000298663">
    <property type="component" value="Unassembled WGS sequence"/>
</dbReference>
<dbReference type="InterPro" id="IPR010490">
    <property type="entry name" value="COG6"/>
</dbReference>
<feature type="domain" description="Conserved oligomeric complex COG6 N-terminal" evidence="12">
    <location>
        <begin position="45"/>
        <end position="148"/>
    </location>
</feature>
<comment type="similarity">
    <text evidence="3 11">Belongs to the COG6 family.</text>
</comment>
<evidence type="ECO:0000256" key="6">
    <source>
        <dbReference type="ARBA" id="ARBA00022448"/>
    </source>
</evidence>
<evidence type="ECO:0000256" key="4">
    <source>
        <dbReference type="ARBA" id="ARBA00011166"/>
    </source>
</evidence>
<reference evidence="14 15" key="1">
    <citation type="journal article" date="2015" name="Genome Biol.">
        <title>Comparative genomics of Steinernema reveals deeply conserved gene regulatory networks.</title>
        <authorList>
            <person name="Dillman A.R."/>
            <person name="Macchietto M."/>
            <person name="Porter C.F."/>
            <person name="Rogers A."/>
            <person name="Williams B."/>
            <person name="Antoshechkin I."/>
            <person name="Lee M.M."/>
            <person name="Goodwin Z."/>
            <person name="Lu X."/>
            <person name="Lewis E.E."/>
            <person name="Goodrich-Blair H."/>
            <person name="Stock S.P."/>
            <person name="Adams B.J."/>
            <person name="Sternberg P.W."/>
            <person name="Mortazavi A."/>
        </authorList>
    </citation>
    <scope>NUCLEOTIDE SEQUENCE [LARGE SCALE GENOMIC DNA]</scope>
    <source>
        <strain evidence="14 15">ALL</strain>
    </source>
</reference>
<proteinExistence type="inferred from homology"/>
<dbReference type="OrthoDB" id="272987at2759"/>
<sequence>MASTSGETSLKKKVDRIITNKLHTNEDFLKVADYISPLVNSDIDMHTERNLHRSLEDRRLELNRQYLSDFTKINMQIQGFATKVRQMNTICTDLTNRIQTSKEKTRDLLAKTSALQNEKRLIESKQKYITEFLEKYSLSEEEENFLKGSQTDGTVSADFFRVLKRVKDIHEDSKELLKNTGEHAAALEIMEDMSNKLEAAYEVLYRSIQRQCRLLNVEFLELKPIIYQSFETLQDREVLFKYALQEYCTARRNHIVRAYIDALTKGTIGGGKPIEASSHDILRYIGDMLAWIHQSLAVERELLSTLLKTCKPEVVALHSTEVQNEICEALCRPFKVRVEQALGKESNAVVLYRLSCLFAFYKETMTAALTDKSAIIQTLQELWELTTNMFFNGLNHSVQRLLARMGPPDYDLLPVNVVNQVLLLLRDVLESHDEAVAAVTEKKENFLKIFTHVLDPLSQSIQIAASNLHNPLDVAVYMLNCLSAINSVVILYQYTDSRLEMLRAQMDANEDVLVSEQATYILTETGLVDIYHKSANHQPNQGAMAEIAGMEPDRLKAAVAMFDTFLAKPSSYRVDQCAKISSVRIRESVQKRTYESVAAAYGVILAKLQDPANKYPELPAKSIEEIKQILEI</sequence>
<dbReference type="GO" id="GO:0006891">
    <property type="term" value="P:intra-Golgi vesicle-mediated transport"/>
    <property type="evidence" value="ECO:0007669"/>
    <property type="project" value="UniProtKB-UniRule"/>
</dbReference>